<proteinExistence type="predicted"/>
<evidence type="ECO:0000313" key="1">
    <source>
        <dbReference type="EMBL" id="SJN57129.1"/>
    </source>
</evidence>
<keyword evidence="2" id="KW-1185">Reference proteome</keyword>
<reference evidence="2" key="1">
    <citation type="submission" date="2017-02" db="EMBL/GenBank/DDBJ databases">
        <authorList>
            <person name="Rodrigo-Torres L."/>
            <person name="Arahal R.D."/>
            <person name="Lucena T."/>
        </authorList>
    </citation>
    <scope>NUCLEOTIDE SEQUENCE [LARGE SCALE GENOMIC DNA]</scope>
    <source>
        <strain evidence="2">CECT 7878</strain>
    </source>
</reference>
<dbReference type="STRING" id="1123498.VR7878_02135"/>
<dbReference type="EMBL" id="FULE01000030">
    <property type="protein sequence ID" value="SJN57129.1"/>
    <property type="molecule type" value="Genomic_DNA"/>
</dbReference>
<sequence length="36" mass="4026">MVFRLPGIFVIVLYILCVFSGTGDYKGGRDLNNPYS</sequence>
<protein>
    <submittedName>
        <fullName evidence="1">Uncharacterized protein</fullName>
    </submittedName>
</protein>
<name>A0A1R4LL35_VIBR1</name>
<gene>
    <name evidence="1" type="ORF">VR7878_02135</name>
</gene>
<accession>A0A1R4LL35</accession>
<dbReference type="Proteomes" id="UP000188276">
    <property type="component" value="Unassembled WGS sequence"/>
</dbReference>
<evidence type="ECO:0000313" key="2">
    <source>
        <dbReference type="Proteomes" id="UP000188276"/>
    </source>
</evidence>
<organism evidence="1 2">
    <name type="scientific">Vibrio ruber (strain DSM 16370 / JCM 11486 / BCRC 17186 / CECT 7878 / LMG 23124 / VR1)</name>
    <dbReference type="NCBI Taxonomy" id="1123498"/>
    <lineage>
        <taxon>Bacteria</taxon>
        <taxon>Pseudomonadati</taxon>
        <taxon>Pseudomonadota</taxon>
        <taxon>Gammaproteobacteria</taxon>
        <taxon>Vibrionales</taxon>
        <taxon>Vibrionaceae</taxon>
        <taxon>Vibrio</taxon>
    </lineage>
</organism>
<dbReference type="AlphaFoldDB" id="A0A1R4LL35"/>